<organism evidence="2 3">
    <name type="scientific">Roseivivax halotolerans</name>
    <dbReference type="NCBI Taxonomy" id="93684"/>
    <lineage>
        <taxon>Bacteria</taxon>
        <taxon>Pseudomonadati</taxon>
        <taxon>Pseudomonadota</taxon>
        <taxon>Alphaproteobacteria</taxon>
        <taxon>Rhodobacterales</taxon>
        <taxon>Roseobacteraceae</taxon>
        <taxon>Roseivivax</taxon>
    </lineage>
</organism>
<keyword evidence="1" id="KW-0472">Membrane</keyword>
<keyword evidence="1" id="KW-0812">Transmembrane</keyword>
<dbReference type="STRING" id="93684.SAMN05421853_10344"/>
<dbReference type="RefSeq" id="WP_093009776.1">
    <property type="nucleotide sequence ID" value="NZ_FOXV01000003.1"/>
</dbReference>
<evidence type="ECO:0000313" key="2">
    <source>
        <dbReference type="EMBL" id="SFQ25146.1"/>
    </source>
</evidence>
<feature type="transmembrane region" description="Helical" evidence="1">
    <location>
        <begin position="34"/>
        <end position="53"/>
    </location>
</feature>
<dbReference type="AlphaFoldDB" id="A0A1I5X003"/>
<evidence type="ECO:0000313" key="3">
    <source>
        <dbReference type="Proteomes" id="UP000243106"/>
    </source>
</evidence>
<dbReference type="EMBL" id="FOXV01000003">
    <property type="protein sequence ID" value="SFQ25146.1"/>
    <property type="molecule type" value="Genomic_DNA"/>
</dbReference>
<dbReference type="Proteomes" id="UP000243106">
    <property type="component" value="Unassembled WGS sequence"/>
</dbReference>
<evidence type="ECO:0000256" key="1">
    <source>
        <dbReference type="SAM" id="Phobius"/>
    </source>
</evidence>
<keyword evidence="3" id="KW-1185">Reference proteome</keyword>
<keyword evidence="1" id="KW-1133">Transmembrane helix</keyword>
<sequence>MIKLALFPAVLTGAFRGLFSVVVSAVARARDMIVFPGVSFASGVSGNLFAQAVTGRGRR</sequence>
<accession>A0A1I5X003</accession>
<gene>
    <name evidence="2" type="ORF">SAMN05421853_10344</name>
</gene>
<reference evidence="3" key="1">
    <citation type="submission" date="2016-10" db="EMBL/GenBank/DDBJ databases">
        <authorList>
            <person name="Varghese N."/>
            <person name="Submissions S."/>
        </authorList>
    </citation>
    <scope>NUCLEOTIDE SEQUENCE [LARGE SCALE GENOMIC DNA]</scope>
    <source>
        <strain evidence="3">JCM 10271</strain>
    </source>
</reference>
<name>A0A1I5X003_9RHOB</name>
<proteinExistence type="predicted"/>
<protein>
    <submittedName>
        <fullName evidence="2">Uncharacterized protein</fullName>
    </submittedName>
</protein>